<evidence type="ECO:0000313" key="2">
    <source>
        <dbReference type="Proteomes" id="UP000028700"/>
    </source>
</evidence>
<keyword evidence="2" id="KW-1185">Reference proteome</keyword>
<accession>A0A081BHX0</accession>
<dbReference type="Proteomes" id="UP000028700">
    <property type="component" value="Unassembled WGS sequence"/>
</dbReference>
<dbReference type="EMBL" id="BBJM01000010">
    <property type="protein sequence ID" value="GAK47638.1"/>
    <property type="molecule type" value="Genomic_DNA"/>
</dbReference>
<name>A0A081BHX0_9LACO</name>
<reference evidence="1" key="1">
    <citation type="journal article" date="2014" name="Genome Announc.">
        <title>Draft Genome Sequence of Lactobacillus oryzae Strain SG293T.</title>
        <authorList>
            <person name="Tanizawa Y."/>
            <person name="Fujisawa T."/>
            <person name="Mochizuki T."/>
            <person name="Kaminuma E."/>
            <person name="Nakamura Y."/>
            <person name="Tohno M."/>
        </authorList>
    </citation>
    <scope>NUCLEOTIDE SEQUENCE [LARGE SCALE GENOMIC DNA]</scope>
    <source>
        <strain evidence="1">SG293</strain>
    </source>
</reference>
<dbReference type="OrthoDB" id="2299624at2"/>
<sequence length="81" mass="9056">MKRKQPKPMSPYAALNGDDRFAAATKIAATYQLETGQVLFAYMQTIAQISAKHDNDTRLATLQPEIDEQFGKTLQLLRGTK</sequence>
<comment type="caution">
    <text evidence="1">The sequence shown here is derived from an EMBL/GenBank/DDBJ whole genome shotgun (WGS) entry which is preliminary data.</text>
</comment>
<dbReference type="AlphaFoldDB" id="A0A081BHX0"/>
<organism evidence="1 2">
    <name type="scientific">Secundilactobacillus oryzae JCM 18671</name>
    <dbReference type="NCBI Taxonomy" id="1291743"/>
    <lineage>
        <taxon>Bacteria</taxon>
        <taxon>Bacillati</taxon>
        <taxon>Bacillota</taxon>
        <taxon>Bacilli</taxon>
        <taxon>Lactobacillales</taxon>
        <taxon>Lactobacillaceae</taxon>
        <taxon>Secundilactobacillus</taxon>
    </lineage>
</organism>
<dbReference type="RefSeq" id="WP_034527163.1">
    <property type="nucleotide sequence ID" value="NZ_BBJM01000010.1"/>
</dbReference>
<gene>
    <name evidence="1" type="ORF">LOSG293_100030</name>
</gene>
<proteinExistence type="predicted"/>
<protein>
    <submittedName>
        <fullName evidence="1">Uncharacterized protein</fullName>
    </submittedName>
</protein>
<evidence type="ECO:0000313" key="1">
    <source>
        <dbReference type="EMBL" id="GAK47638.1"/>
    </source>
</evidence>